<keyword evidence="2" id="KW-1185">Reference proteome</keyword>
<evidence type="ECO:0000313" key="2">
    <source>
        <dbReference type="Proteomes" id="UP001234297"/>
    </source>
</evidence>
<sequence length="104" mass="11874">MNGNHRMTNDVWLTGHAGIKRLMSGVALKCRNYLFLVINVGNVGDDRLWGGLRGQVPIVIKAKAVQESLRDMLLEVQLRPFRNYRQLGGMSVPPENIHRPRQQR</sequence>
<organism evidence="1 2">
    <name type="scientific">Persea americana</name>
    <name type="common">Avocado</name>
    <dbReference type="NCBI Taxonomy" id="3435"/>
    <lineage>
        <taxon>Eukaryota</taxon>
        <taxon>Viridiplantae</taxon>
        <taxon>Streptophyta</taxon>
        <taxon>Embryophyta</taxon>
        <taxon>Tracheophyta</taxon>
        <taxon>Spermatophyta</taxon>
        <taxon>Magnoliopsida</taxon>
        <taxon>Magnoliidae</taxon>
        <taxon>Laurales</taxon>
        <taxon>Lauraceae</taxon>
        <taxon>Persea</taxon>
    </lineage>
</organism>
<protein>
    <submittedName>
        <fullName evidence="1">Uncharacterized protein</fullName>
    </submittedName>
</protein>
<reference evidence="1 2" key="1">
    <citation type="journal article" date="2022" name="Hortic Res">
        <title>A haplotype resolved chromosomal level avocado genome allows analysis of novel avocado genes.</title>
        <authorList>
            <person name="Nath O."/>
            <person name="Fletcher S.J."/>
            <person name="Hayward A."/>
            <person name="Shaw L.M."/>
            <person name="Masouleh A.K."/>
            <person name="Furtado A."/>
            <person name="Henry R.J."/>
            <person name="Mitter N."/>
        </authorList>
    </citation>
    <scope>NUCLEOTIDE SEQUENCE [LARGE SCALE GENOMIC DNA]</scope>
    <source>
        <strain evidence="2">cv. Hass</strain>
    </source>
</reference>
<evidence type="ECO:0000313" key="1">
    <source>
        <dbReference type="EMBL" id="KAJ8642257.1"/>
    </source>
</evidence>
<accession>A0ACC2MAS9</accession>
<name>A0ACC2MAS9_PERAE</name>
<proteinExistence type="predicted"/>
<dbReference type="Proteomes" id="UP001234297">
    <property type="component" value="Chromosome 5"/>
</dbReference>
<comment type="caution">
    <text evidence="1">The sequence shown here is derived from an EMBL/GenBank/DDBJ whole genome shotgun (WGS) entry which is preliminary data.</text>
</comment>
<gene>
    <name evidence="1" type="ORF">MRB53_018951</name>
</gene>
<dbReference type="EMBL" id="CM056813">
    <property type="protein sequence ID" value="KAJ8642257.1"/>
    <property type="molecule type" value="Genomic_DNA"/>
</dbReference>